<keyword evidence="3" id="KW-1185">Reference proteome</keyword>
<dbReference type="EMBL" id="KV454290">
    <property type="protein sequence ID" value="ODQ75866.1"/>
    <property type="molecule type" value="Genomic_DNA"/>
</dbReference>
<accession>A0A1E3QDW8</accession>
<dbReference type="InterPro" id="IPR025442">
    <property type="entry name" value="DUF4185"/>
</dbReference>
<gene>
    <name evidence="2" type="ORF">LIPSTDRAFT_1283</name>
</gene>
<dbReference type="Proteomes" id="UP000094385">
    <property type="component" value="Unassembled WGS sequence"/>
</dbReference>
<evidence type="ECO:0000313" key="2">
    <source>
        <dbReference type="EMBL" id="ODQ75866.1"/>
    </source>
</evidence>
<name>A0A1E3QDW8_LIPST</name>
<feature type="domain" description="DUF4185" evidence="1">
    <location>
        <begin position="181"/>
        <end position="323"/>
    </location>
</feature>
<evidence type="ECO:0000313" key="3">
    <source>
        <dbReference type="Proteomes" id="UP000094385"/>
    </source>
</evidence>
<dbReference type="Pfam" id="PF13810">
    <property type="entry name" value="DUF4185"/>
    <property type="match status" value="1"/>
</dbReference>
<dbReference type="OrthoDB" id="2583188at2759"/>
<proteinExistence type="predicted"/>
<dbReference type="AlphaFoldDB" id="A0A1E3QDW8"/>
<organism evidence="2 3">
    <name type="scientific">Lipomyces starkeyi NRRL Y-11557</name>
    <dbReference type="NCBI Taxonomy" id="675824"/>
    <lineage>
        <taxon>Eukaryota</taxon>
        <taxon>Fungi</taxon>
        <taxon>Dikarya</taxon>
        <taxon>Ascomycota</taxon>
        <taxon>Saccharomycotina</taxon>
        <taxon>Lipomycetes</taxon>
        <taxon>Lipomycetales</taxon>
        <taxon>Lipomycetaceae</taxon>
        <taxon>Lipomyces</taxon>
    </lineage>
</organism>
<protein>
    <recommendedName>
        <fullName evidence="1">DUF4185 domain-containing protein</fullName>
    </recommendedName>
</protein>
<evidence type="ECO:0000259" key="1">
    <source>
        <dbReference type="Pfam" id="PF13810"/>
    </source>
</evidence>
<sequence length="335" mass="36757">MVALNKLAVIQGTLPVIVGSYTFLGDIHSITTSCIRDNGFNGNLGNRTLVTYGDTLYRDSSYSDTFRGMVSNSVASATHDPLQVIDGLLNSDGWPEQFCPVNSAWDEDNSVDAIGVTNVVETDPETGILFFLKNHRPGGVNNYIGAGVATVTMNGSVPSCTRPAEYWWDATTEPWYGDICSIKFGNYIYAYGHGSDSSDYVYVCRVLATFATTLSAYEYWNGSSWQKNRLYNVSAKESVFSNIQAGQIIWSTYHNCLLLVYTDRLMDNQINAMTASSPTGPWSSPVTLYEAPADTLPGAMYGALPQPNYDSTGKTLVCTYTKYPNELQAVKITFT</sequence>
<reference evidence="2 3" key="1">
    <citation type="journal article" date="2016" name="Proc. Natl. Acad. Sci. U.S.A.">
        <title>Comparative genomics of biotechnologically important yeasts.</title>
        <authorList>
            <person name="Riley R."/>
            <person name="Haridas S."/>
            <person name="Wolfe K.H."/>
            <person name="Lopes M.R."/>
            <person name="Hittinger C.T."/>
            <person name="Goeker M."/>
            <person name="Salamov A.A."/>
            <person name="Wisecaver J.H."/>
            <person name="Long T.M."/>
            <person name="Calvey C.H."/>
            <person name="Aerts A.L."/>
            <person name="Barry K.W."/>
            <person name="Choi C."/>
            <person name="Clum A."/>
            <person name="Coughlan A.Y."/>
            <person name="Deshpande S."/>
            <person name="Douglass A.P."/>
            <person name="Hanson S.J."/>
            <person name="Klenk H.-P."/>
            <person name="LaButti K.M."/>
            <person name="Lapidus A."/>
            <person name="Lindquist E.A."/>
            <person name="Lipzen A.M."/>
            <person name="Meier-Kolthoff J.P."/>
            <person name="Ohm R.A."/>
            <person name="Otillar R.P."/>
            <person name="Pangilinan J.L."/>
            <person name="Peng Y."/>
            <person name="Rokas A."/>
            <person name="Rosa C.A."/>
            <person name="Scheuner C."/>
            <person name="Sibirny A.A."/>
            <person name="Slot J.C."/>
            <person name="Stielow J.B."/>
            <person name="Sun H."/>
            <person name="Kurtzman C.P."/>
            <person name="Blackwell M."/>
            <person name="Grigoriev I.V."/>
            <person name="Jeffries T.W."/>
        </authorList>
    </citation>
    <scope>NUCLEOTIDE SEQUENCE [LARGE SCALE GENOMIC DNA]</scope>
    <source>
        <strain evidence="2 3">NRRL Y-11557</strain>
    </source>
</reference>